<dbReference type="AlphaFoldDB" id="A0A9Q0LXA8"/>
<organism evidence="1 2">
    <name type="scientific">Anaeramoeba ignava</name>
    <name type="common">Anaerobic marine amoeba</name>
    <dbReference type="NCBI Taxonomy" id="1746090"/>
    <lineage>
        <taxon>Eukaryota</taxon>
        <taxon>Metamonada</taxon>
        <taxon>Anaeramoebidae</taxon>
        <taxon>Anaeramoeba</taxon>
    </lineage>
</organism>
<sequence>MDMPFSKELIDSIYFFIVHEKPKIQWYLTHNAFYQNHNQNHNQRITNQNHKILMDYQISKKNNLYLI</sequence>
<reference evidence="1" key="1">
    <citation type="submission" date="2022-10" db="EMBL/GenBank/DDBJ databases">
        <title>Novel sulphate-reducing endosymbionts in the free-living metamonad Anaeramoeba.</title>
        <authorList>
            <person name="Jerlstrom-Hultqvist J."/>
            <person name="Cepicka I."/>
            <person name="Gallot-Lavallee L."/>
            <person name="Salas-Leiva D."/>
            <person name="Curtis B.A."/>
            <person name="Zahonova K."/>
            <person name="Pipaliya S."/>
            <person name="Dacks J."/>
            <person name="Roger A.J."/>
        </authorList>
    </citation>
    <scope>NUCLEOTIDE SEQUENCE</scope>
    <source>
        <strain evidence="1">BMAN</strain>
    </source>
</reference>
<proteinExistence type="predicted"/>
<gene>
    <name evidence="1" type="ORF">M0811_14414</name>
</gene>
<dbReference type="Proteomes" id="UP001149090">
    <property type="component" value="Unassembled WGS sequence"/>
</dbReference>
<evidence type="ECO:0000313" key="1">
    <source>
        <dbReference type="EMBL" id="KAJ5079590.1"/>
    </source>
</evidence>
<evidence type="ECO:0000313" key="2">
    <source>
        <dbReference type="Proteomes" id="UP001149090"/>
    </source>
</evidence>
<comment type="caution">
    <text evidence="1">The sequence shown here is derived from an EMBL/GenBank/DDBJ whole genome shotgun (WGS) entry which is preliminary data.</text>
</comment>
<name>A0A9Q0LXA8_ANAIG</name>
<keyword evidence="2" id="KW-1185">Reference proteome</keyword>
<accession>A0A9Q0LXA8</accession>
<dbReference type="EMBL" id="JAPDFW010000026">
    <property type="protein sequence ID" value="KAJ5079590.1"/>
    <property type="molecule type" value="Genomic_DNA"/>
</dbReference>
<protein>
    <submittedName>
        <fullName evidence="1">Uncharacterized protein</fullName>
    </submittedName>
</protein>